<proteinExistence type="predicted"/>
<evidence type="ECO:0000256" key="5">
    <source>
        <dbReference type="ARBA" id="ARBA00023163"/>
    </source>
</evidence>
<organism evidence="8 9">
    <name type="scientific">Alkalibaculum bacchi</name>
    <dbReference type="NCBI Taxonomy" id="645887"/>
    <lineage>
        <taxon>Bacteria</taxon>
        <taxon>Bacillati</taxon>
        <taxon>Bacillota</taxon>
        <taxon>Clostridia</taxon>
        <taxon>Eubacteriales</taxon>
        <taxon>Eubacteriaceae</taxon>
        <taxon>Alkalibaculum</taxon>
    </lineage>
</organism>
<evidence type="ECO:0000256" key="1">
    <source>
        <dbReference type="ARBA" id="ARBA00022741"/>
    </source>
</evidence>
<dbReference type="Pfam" id="PF25601">
    <property type="entry name" value="AAA_lid_14"/>
    <property type="match status" value="1"/>
</dbReference>
<evidence type="ECO:0000313" key="8">
    <source>
        <dbReference type="EMBL" id="RBP66019.1"/>
    </source>
</evidence>
<dbReference type="PROSITE" id="PS50112">
    <property type="entry name" value="PAS"/>
    <property type="match status" value="1"/>
</dbReference>
<dbReference type="SUPFAM" id="SSF52540">
    <property type="entry name" value="P-loop containing nucleoside triphosphate hydrolases"/>
    <property type="match status" value="1"/>
</dbReference>
<dbReference type="InterPro" id="IPR003018">
    <property type="entry name" value="GAF"/>
</dbReference>
<gene>
    <name evidence="8" type="ORF">DES36_106131</name>
</gene>
<dbReference type="Pfam" id="PF02954">
    <property type="entry name" value="HTH_8"/>
    <property type="match status" value="1"/>
</dbReference>
<accession>A0A366IBH8</accession>
<dbReference type="InterPro" id="IPR058031">
    <property type="entry name" value="AAA_lid_NorR"/>
</dbReference>
<dbReference type="CDD" id="cd00009">
    <property type="entry name" value="AAA"/>
    <property type="match status" value="1"/>
</dbReference>
<evidence type="ECO:0000259" key="6">
    <source>
        <dbReference type="PROSITE" id="PS50045"/>
    </source>
</evidence>
<reference evidence="8 9" key="1">
    <citation type="submission" date="2018-06" db="EMBL/GenBank/DDBJ databases">
        <title>Genomic Encyclopedia of Type Strains, Phase IV (KMG-IV): sequencing the most valuable type-strain genomes for metagenomic binning, comparative biology and taxonomic classification.</title>
        <authorList>
            <person name="Goeker M."/>
        </authorList>
    </citation>
    <scope>NUCLEOTIDE SEQUENCE [LARGE SCALE GENOMIC DNA]</scope>
    <source>
        <strain evidence="8 9">DSM 22112</strain>
    </source>
</reference>
<dbReference type="EMBL" id="QNRX01000006">
    <property type="protein sequence ID" value="RBP66019.1"/>
    <property type="molecule type" value="Genomic_DNA"/>
</dbReference>
<dbReference type="InterPro" id="IPR025944">
    <property type="entry name" value="Sigma_54_int_dom_CS"/>
</dbReference>
<dbReference type="PANTHER" id="PTHR32071">
    <property type="entry name" value="TRANSCRIPTIONAL REGULATORY PROTEIN"/>
    <property type="match status" value="1"/>
</dbReference>
<dbReference type="PRINTS" id="PR01590">
    <property type="entry name" value="HTHFIS"/>
</dbReference>
<dbReference type="Pfam" id="PF01590">
    <property type="entry name" value="GAF"/>
    <property type="match status" value="1"/>
</dbReference>
<dbReference type="InterPro" id="IPR000014">
    <property type="entry name" value="PAS"/>
</dbReference>
<dbReference type="OrthoDB" id="9803970at2"/>
<dbReference type="Gene3D" id="3.30.450.20">
    <property type="entry name" value="PAS domain"/>
    <property type="match status" value="1"/>
</dbReference>
<evidence type="ECO:0000256" key="3">
    <source>
        <dbReference type="ARBA" id="ARBA00023015"/>
    </source>
</evidence>
<evidence type="ECO:0000313" key="9">
    <source>
        <dbReference type="Proteomes" id="UP000253490"/>
    </source>
</evidence>
<evidence type="ECO:0000256" key="4">
    <source>
        <dbReference type="ARBA" id="ARBA00023125"/>
    </source>
</evidence>
<dbReference type="InterPro" id="IPR027417">
    <property type="entry name" value="P-loop_NTPase"/>
</dbReference>
<dbReference type="GO" id="GO:0006355">
    <property type="term" value="P:regulation of DNA-templated transcription"/>
    <property type="evidence" value="ECO:0007669"/>
    <property type="project" value="InterPro"/>
</dbReference>
<dbReference type="InterPro" id="IPR025662">
    <property type="entry name" value="Sigma_54_int_dom_ATP-bd_1"/>
</dbReference>
<keyword evidence="9" id="KW-1185">Reference proteome</keyword>
<dbReference type="GO" id="GO:0005524">
    <property type="term" value="F:ATP binding"/>
    <property type="evidence" value="ECO:0007669"/>
    <property type="project" value="UniProtKB-KW"/>
</dbReference>
<keyword evidence="3" id="KW-0805">Transcription regulation</keyword>
<dbReference type="InterPro" id="IPR002078">
    <property type="entry name" value="Sigma_54_int"/>
</dbReference>
<dbReference type="Pfam" id="PF00158">
    <property type="entry name" value="Sigma54_activat"/>
    <property type="match status" value="1"/>
</dbReference>
<dbReference type="InterPro" id="IPR002197">
    <property type="entry name" value="HTH_Fis"/>
</dbReference>
<feature type="domain" description="Sigma-54 factor interaction" evidence="6">
    <location>
        <begin position="317"/>
        <end position="547"/>
    </location>
</feature>
<dbReference type="Gene3D" id="1.10.10.60">
    <property type="entry name" value="Homeodomain-like"/>
    <property type="match status" value="1"/>
</dbReference>
<feature type="domain" description="PAS" evidence="7">
    <location>
        <begin position="195"/>
        <end position="231"/>
    </location>
</feature>
<dbReference type="InterPro" id="IPR009057">
    <property type="entry name" value="Homeodomain-like_sf"/>
</dbReference>
<dbReference type="AlphaFoldDB" id="A0A366IBH8"/>
<dbReference type="PROSITE" id="PS00688">
    <property type="entry name" value="SIGMA54_INTERACT_3"/>
    <property type="match status" value="1"/>
</dbReference>
<dbReference type="InterPro" id="IPR003593">
    <property type="entry name" value="AAA+_ATPase"/>
</dbReference>
<evidence type="ECO:0000259" key="7">
    <source>
        <dbReference type="PROSITE" id="PS50112"/>
    </source>
</evidence>
<evidence type="ECO:0000256" key="2">
    <source>
        <dbReference type="ARBA" id="ARBA00022840"/>
    </source>
</evidence>
<dbReference type="PANTHER" id="PTHR32071:SF57">
    <property type="entry name" value="C4-DICARBOXYLATE TRANSPORT TRANSCRIPTIONAL REGULATORY PROTEIN DCTD"/>
    <property type="match status" value="1"/>
</dbReference>
<dbReference type="SUPFAM" id="SSF46689">
    <property type="entry name" value="Homeodomain-like"/>
    <property type="match status" value="1"/>
</dbReference>
<dbReference type="RefSeq" id="WP_113920346.1">
    <property type="nucleotide sequence ID" value="NZ_QNRX01000006.1"/>
</dbReference>
<dbReference type="PROSITE" id="PS50045">
    <property type="entry name" value="SIGMA54_INTERACT_4"/>
    <property type="match status" value="1"/>
</dbReference>
<protein>
    <submittedName>
        <fullName evidence="8">Transcriptional regulator of acetoin/glycerol metabolism</fullName>
    </submittedName>
</protein>
<keyword evidence="2" id="KW-0067">ATP-binding</keyword>
<dbReference type="Gene3D" id="3.40.50.300">
    <property type="entry name" value="P-loop containing nucleotide triphosphate hydrolases"/>
    <property type="match status" value="1"/>
</dbReference>
<keyword evidence="5" id="KW-0804">Transcription</keyword>
<dbReference type="Proteomes" id="UP000253490">
    <property type="component" value="Unassembled WGS sequence"/>
</dbReference>
<dbReference type="Gene3D" id="1.10.8.60">
    <property type="match status" value="1"/>
</dbReference>
<comment type="caution">
    <text evidence="8">The sequence shown here is derived from an EMBL/GenBank/DDBJ whole genome shotgun (WGS) entry which is preliminary data.</text>
</comment>
<dbReference type="FunFam" id="3.40.50.300:FF:000006">
    <property type="entry name" value="DNA-binding transcriptional regulator NtrC"/>
    <property type="match status" value="1"/>
</dbReference>
<sequence length="618" mass="70996">MKGNYKVLIKESEERCRQLALKREQKYSNKIISDANLQKILMKNRDMIMTALPFINELIKFTKGSDFFVFLTDSEGCILNAMGDEKILTEAFSLKMIPGAYMNEENIGTNAMSYVIKTGNPVQLTGEDHYIYAYHRWTCSAAPIKDSHGNVIGVVDLTGYTRNVHPHTLGIVVAVAKAIEEMIAVKAQNEQEKRKYNSINKVLNAINESIITSDKHGNIKRYNDKAAEIFGENNKLKEHNIGQIIDEWHQVKDMLLANKNIVKKVHITSCKDISYDLEANKIYNEDEERFEIVYTFKKNERANHHKVNKYKYNFDNIIGQDRNLIKIIEYAKKIADSSSTVLIMGESGTGKELFAQSIYNSSSRNDGPFIAINCGAIPEALIESELFGYEDGAFTGARKGGNPGKFELAYGGTILLDEIGEMPLDMQVKLLRALEEGFITRLGGKKPIPVDVRIIASTNRDLEEDVEEGKFRKDLYYRLNVLPLYIPPLRERKSDIRILLDYFMDKISMDLNKNKINITEENILMMEKYDWPGNIRELQNIVELIINTENFPVHYFMKRLNRCSQESYEENMDMESVEKEHLVKIIRRCNGNITHSADILGIRRNTLYNKIKKYNIQI</sequence>
<dbReference type="SMART" id="SM00382">
    <property type="entry name" value="AAA"/>
    <property type="match status" value="1"/>
</dbReference>
<dbReference type="GO" id="GO:0043565">
    <property type="term" value="F:sequence-specific DNA binding"/>
    <property type="evidence" value="ECO:0007669"/>
    <property type="project" value="InterPro"/>
</dbReference>
<keyword evidence="1" id="KW-0547">Nucleotide-binding</keyword>
<dbReference type="PROSITE" id="PS00675">
    <property type="entry name" value="SIGMA54_INTERACT_1"/>
    <property type="match status" value="1"/>
</dbReference>
<name>A0A366IBH8_9FIRM</name>
<dbReference type="Gene3D" id="3.30.450.40">
    <property type="match status" value="1"/>
</dbReference>
<keyword evidence="4" id="KW-0238">DNA-binding</keyword>
<dbReference type="InterPro" id="IPR029016">
    <property type="entry name" value="GAF-like_dom_sf"/>
</dbReference>